<organism evidence="2">
    <name type="scientific">Culicoides sonorensis</name>
    <name type="common">Biting midge</name>
    <dbReference type="NCBI Taxonomy" id="179676"/>
    <lineage>
        <taxon>Eukaryota</taxon>
        <taxon>Metazoa</taxon>
        <taxon>Ecdysozoa</taxon>
        <taxon>Arthropoda</taxon>
        <taxon>Hexapoda</taxon>
        <taxon>Insecta</taxon>
        <taxon>Pterygota</taxon>
        <taxon>Neoptera</taxon>
        <taxon>Endopterygota</taxon>
        <taxon>Diptera</taxon>
        <taxon>Nematocera</taxon>
        <taxon>Chironomoidea</taxon>
        <taxon>Ceratopogonidae</taxon>
        <taxon>Ceratopogoninae</taxon>
        <taxon>Culicoides</taxon>
        <taxon>Monoculicoides</taxon>
    </lineage>
</organism>
<gene>
    <name evidence="2" type="primary">CSON010886</name>
</gene>
<evidence type="ECO:0000313" key="3">
    <source>
        <dbReference type="EMBL" id="SSX24516.1"/>
    </source>
</evidence>
<reference evidence="2" key="1">
    <citation type="submission" date="2018-04" db="EMBL/GenBank/DDBJ databases">
        <authorList>
            <person name="Go L.Y."/>
            <person name="Mitchell J.A."/>
        </authorList>
    </citation>
    <scope>NUCLEOTIDE SEQUENCE</scope>
    <source>
        <tissue evidence="2">Whole organism</tissue>
    </source>
</reference>
<proteinExistence type="predicted"/>
<evidence type="ECO:0000313" key="2">
    <source>
        <dbReference type="EMBL" id="SSX04151.1"/>
    </source>
</evidence>
<dbReference type="AlphaFoldDB" id="A0A336KIN5"/>
<protein>
    <submittedName>
        <fullName evidence="2">CSON010886 protein</fullName>
    </submittedName>
</protein>
<dbReference type="EMBL" id="UFQS01000451">
    <property type="protein sequence ID" value="SSX04151.1"/>
    <property type="molecule type" value="Genomic_DNA"/>
</dbReference>
<reference evidence="3" key="2">
    <citation type="submission" date="2018-07" db="EMBL/GenBank/DDBJ databases">
        <authorList>
            <person name="Quirk P.G."/>
            <person name="Krulwich T.A."/>
        </authorList>
    </citation>
    <scope>NUCLEOTIDE SEQUENCE</scope>
</reference>
<sequence length="62" mass="7404">MVASYRILSSATGSIQQQEQKKQQHWNEQEMRVCESDNKFQKKHHHIRSINSITLLIELKIR</sequence>
<evidence type="ECO:0000256" key="1">
    <source>
        <dbReference type="SAM" id="MobiDB-lite"/>
    </source>
</evidence>
<feature type="region of interest" description="Disordered" evidence="1">
    <location>
        <begin position="1"/>
        <end position="24"/>
    </location>
</feature>
<dbReference type="EMBL" id="UFQT01000451">
    <property type="protein sequence ID" value="SSX24516.1"/>
    <property type="molecule type" value="Genomic_DNA"/>
</dbReference>
<name>A0A336KIN5_CULSO</name>
<dbReference type="VEuPathDB" id="VectorBase:CSON010886"/>
<accession>A0A336KIN5</accession>